<keyword evidence="2" id="KW-1185">Reference proteome</keyword>
<dbReference type="InterPro" id="IPR011050">
    <property type="entry name" value="Pectin_lyase_fold/virulence"/>
</dbReference>
<dbReference type="GeneID" id="5895380"/>
<dbReference type="OMA" id="GLTQTWI"/>
<dbReference type="PANTHER" id="PTHR33928:SF2">
    <property type="entry name" value="PECTATE LYASE SUPERFAMILY PROTEIN DOMAIN-CONTAINING PROTEIN-RELATED"/>
    <property type="match status" value="1"/>
</dbReference>
<accession>A9VBI3</accession>
<dbReference type="InterPro" id="IPR012334">
    <property type="entry name" value="Pectin_lyas_fold"/>
</dbReference>
<dbReference type="KEGG" id="mbr:MONBRDRAFT_29580"/>
<dbReference type="EMBL" id="CH991577">
    <property type="protein sequence ID" value="EDQ85067.1"/>
    <property type="molecule type" value="Genomic_DNA"/>
</dbReference>
<evidence type="ECO:0000313" key="1">
    <source>
        <dbReference type="EMBL" id="EDQ85067.1"/>
    </source>
</evidence>
<sequence length="514" mass="54272">MGGDCRALLGVVVGLILFKVDSAQLTWVIAAAAGGVVGLNLCRLRIIFPQSDNTTCTAALEQRLSDLGLDTDGNSSSHMVNPMSFGADPTGVHDSTQALQAAIARLLAFGNASQQTHLGLAGGQPMIDLGGATLDLHGGLYRVSAPLVIPRGYANLNIQQGTLRASPEFPLNATLLAVGGGTIKGAGVLNLNIMRVTLDGAQRVGAALDVRNGQYVNLGPALMIYGFNAFGIRMNGTGGGYIHNSWLGEMPPSTFTGLTTATSATVRELHNLTATAVSLEGSEHDCYMTDVIIWSALIGVASVNGANTLTHVHTWNLATVDGGIGMFIEHGSGKIVNSYMDFAAMVVQDPKSMIISENLFLGRGNLILEAVTTNTMQDLVITNNRWWSEGHYGGNDTIIVRGNIDSVVDVVIENNVADELWVQRSTRATLSGPVPFGRGSAQLDFSGALLFTQPIQTASCEVTTDGPVVAHVVRPIDAKWPRRLEVGLATNVTGNTHTNISCTVDQSHRLQVAH</sequence>
<dbReference type="Proteomes" id="UP000001357">
    <property type="component" value="Unassembled WGS sequence"/>
</dbReference>
<dbReference type="InterPro" id="IPR039279">
    <property type="entry name" value="QRT3-like"/>
</dbReference>
<dbReference type="GO" id="GO:0004650">
    <property type="term" value="F:polygalacturonase activity"/>
    <property type="evidence" value="ECO:0000318"/>
    <property type="project" value="GO_Central"/>
</dbReference>
<dbReference type="InParanoid" id="A9VBI3"/>
<dbReference type="SUPFAM" id="SSF51126">
    <property type="entry name" value="Pectin lyase-like"/>
    <property type="match status" value="1"/>
</dbReference>
<dbReference type="PANTHER" id="PTHR33928">
    <property type="entry name" value="POLYGALACTURONASE QRT3"/>
    <property type="match status" value="1"/>
</dbReference>
<evidence type="ECO:0008006" key="3">
    <source>
        <dbReference type="Google" id="ProtNLM"/>
    </source>
</evidence>
<dbReference type="RefSeq" id="XP_001750071.1">
    <property type="nucleotide sequence ID" value="XM_001750019.1"/>
</dbReference>
<reference evidence="1 2" key="1">
    <citation type="journal article" date="2008" name="Nature">
        <title>The genome of the choanoflagellate Monosiga brevicollis and the origin of metazoans.</title>
        <authorList>
            <consortium name="JGI Sequencing"/>
            <person name="King N."/>
            <person name="Westbrook M.J."/>
            <person name="Young S.L."/>
            <person name="Kuo A."/>
            <person name="Abedin M."/>
            <person name="Chapman J."/>
            <person name="Fairclough S."/>
            <person name="Hellsten U."/>
            <person name="Isogai Y."/>
            <person name="Letunic I."/>
            <person name="Marr M."/>
            <person name="Pincus D."/>
            <person name="Putnam N."/>
            <person name="Rokas A."/>
            <person name="Wright K.J."/>
            <person name="Zuzow R."/>
            <person name="Dirks W."/>
            <person name="Good M."/>
            <person name="Goodstein D."/>
            <person name="Lemons D."/>
            <person name="Li W."/>
            <person name="Lyons J.B."/>
            <person name="Morris A."/>
            <person name="Nichols S."/>
            <person name="Richter D.J."/>
            <person name="Salamov A."/>
            <person name="Bork P."/>
            <person name="Lim W.A."/>
            <person name="Manning G."/>
            <person name="Miller W.T."/>
            <person name="McGinnis W."/>
            <person name="Shapiro H."/>
            <person name="Tjian R."/>
            <person name="Grigoriev I.V."/>
            <person name="Rokhsar D."/>
        </authorList>
    </citation>
    <scope>NUCLEOTIDE SEQUENCE [LARGE SCALE GENOMIC DNA]</scope>
    <source>
        <strain evidence="2">MX1 / ATCC 50154</strain>
    </source>
</reference>
<organism evidence="1 2">
    <name type="scientific">Monosiga brevicollis</name>
    <name type="common">Choanoflagellate</name>
    <dbReference type="NCBI Taxonomy" id="81824"/>
    <lineage>
        <taxon>Eukaryota</taxon>
        <taxon>Choanoflagellata</taxon>
        <taxon>Craspedida</taxon>
        <taxon>Salpingoecidae</taxon>
        <taxon>Monosiga</taxon>
    </lineage>
</organism>
<proteinExistence type="predicted"/>
<evidence type="ECO:0000313" key="2">
    <source>
        <dbReference type="Proteomes" id="UP000001357"/>
    </source>
</evidence>
<dbReference type="Gene3D" id="2.160.20.10">
    <property type="entry name" value="Single-stranded right-handed beta-helix, Pectin lyase-like"/>
    <property type="match status" value="1"/>
</dbReference>
<dbReference type="eggNOG" id="ENOG502QV3U">
    <property type="taxonomic scope" value="Eukaryota"/>
</dbReference>
<dbReference type="AlphaFoldDB" id="A9VBI3"/>
<gene>
    <name evidence="1" type="ORF">MONBRDRAFT_29580</name>
</gene>
<name>A9VBI3_MONBE</name>
<protein>
    <recommendedName>
        <fullName evidence="3">Right handed beta helix domain-containing protein</fullName>
    </recommendedName>
</protein>